<evidence type="ECO:0000256" key="8">
    <source>
        <dbReference type="SAM" id="MobiDB-lite"/>
    </source>
</evidence>
<proteinExistence type="predicted"/>
<organism evidence="11 12">
    <name type="scientific">Nephila pilipes</name>
    <name type="common">Giant wood spider</name>
    <name type="synonym">Nephila maculata</name>
    <dbReference type="NCBI Taxonomy" id="299642"/>
    <lineage>
        <taxon>Eukaryota</taxon>
        <taxon>Metazoa</taxon>
        <taxon>Ecdysozoa</taxon>
        <taxon>Arthropoda</taxon>
        <taxon>Chelicerata</taxon>
        <taxon>Arachnida</taxon>
        <taxon>Araneae</taxon>
        <taxon>Araneomorphae</taxon>
        <taxon>Entelegynae</taxon>
        <taxon>Araneoidea</taxon>
        <taxon>Nephilidae</taxon>
        <taxon>Nephila</taxon>
    </lineage>
</organism>
<evidence type="ECO:0000313" key="11">
    <source>
        <dbReference type="EMBL" id="GFS49387.1"/>
    </source>
</evidence>
<evidence type="ECO:0000256" key="4">
    <source>
        <dbReference type="ARBA" id="ARBA00023054"/>
    </source>
</evidence>
<evidence type="ECO:0000256" key="6">
    <source>
        <dbReference type="ARBA" id="ARBA00023306"/>
    </source>
</evidence>
<gene>
    <name evidence="11" type="primary">SASS6</name>
    <name evidence="11" type="ORF">NPIL_411161</name>
</gene>
<dbReference type="PANTHER" id="PTHR44281:SF2">
    <property type="entry name" value="SPINDLE ASSEMBLY ABNORMAL PROTEIN 6 HOMOLOG"/>
    <property type="match status" value="1"/>
</dbReference>
<keyword evidence="3" id="KW-0963">Cytoplasm</keyword>
<protein>
    <recommendedName>
        <fullName evidence="2">Spindle assembly abnormal protein 6 homolog</fullName>
    </recommendedName>
</protein>
<name>A0A8X6IK70_NEPPI</name>
<dbReference type="Gene3D" id="2.170.210.20">
    <property type="entry name" value="Spindle assembly abnormal protein 6, N-terminal domain"/>
    <property type="match status" value="1"/>
</dbReference>
<dbReference type="EMBL" id="BMAW01045360">
    <property type="protein sequence ID" value="GFS49387.1"/>
    <property type="molecule type" value="Genomic_DNA"/>
</dbReference>
<feature type="coiled-coil region" evidence="7">
    <location>
        <begin position="165"/>
        <end position="468"/>
    </location>
</feature>
<evidence type="ECO:0000256" key="2">
    <source>
        <dbReference type="ARBA" id="ARBA00020407"/>
    </source>
</evidence>
<dbReference type="GO" id="GO:0005813">
    <property type="term" value="C:centrosome"/>
    <property type="evidence" value="ECO:0007669"/>
    <property type="project" value="UniProtKB-SubCell"/>
</dbReference>
<feature type="region of interest" description="Disordered" evidence="8">
    <location>
        <begin position="529"/>
        <end position="583"/>
    </location>
</feature>
<evidence type="ECO:0000256" key="3">
    <source>
        <dbReference type="ARBA" id="ARBA00022490"/>
    </source>
</evidence>
<evidence type="ECO:0000256" key="5">
    <source>
        <dbReference type="ARBA" id="ARBA00023212"/>
    </source>
</evidence>
<keyword evidence="6" id="KW-0131">Cell cycle</keyword>
<dbReference type="InterPro" id="IPR038558">
    <property type="entry name" value="SAS-6_N_sf"/>
</dbReference>
<dbReference type="GO" id="GO:0007099">
    <property type="term" value="P:centriole replication"/>
    <property type="evidence" value="ECO:0007669"/>
    <property type="project" value="TreeGrafter"/>
</dbReference>
<keyword evidence="5" id="KW-0206">Cytoskeleton</keyword>
<keyword evidence="4 7" id="KW-0175">Coiled coil</keyword>
<dbReference type="OrthoDB" id="49058at2759"/>
<reference evidence="11" key="1">
    <citation type="submission" date="2020-08" db="EMBL/GenBank/DDBJ databases">
        <title>Multicomponent nature underlies the extraordinary mechanical properties of spider dragline silk.</title>
        <authorList>
            <person name="Kono N."/>
            <person name="Nakamura H."/>
            <person name="Mori M."/>
            <person name="Yoshida Y."/>
            <person name="Ohtoshi R."/>
            <person name="Malay A.D."/>
            <person name="Moran D.A.P."/>
            <person name="Tomita M."/>
            <person name="Numata K."/>
            <person name="Arakawa K."/>
        </authorList>
    </citation>
    <scope>NUCLEOTIDE SEQUENCE</scope>
</reference>
<accession>A0A8X6IK70</accession>
<evidence type="ECO:0000256" key="7">
    <source>
        <dbReference type="SAM" id="Coils"/>
    </source>
</evidence>
<dbReference type="Pfam" id="PF16531">
    <property type="entry name" value="SAS-6_N"/>
    <property type="match status" value="1"/>
</dbReference>
<comment type="subcellular location">
    <subcellularLocation>
        <location evidence="1">Cytoplasm</location>
        <location evidence="1">Cytoskeleton</location>
        <location evidence="1">Microtubule organizing center</location>
        <location evidence="1">Centrosome</location>
    </subcellularLocation>
</comment>
<evidence type="ECO:0000313" key="12">
    <source>
        <dbReference type="Proteomes" id="UP000887013"/>
    </source>
</evidence>
<feature type="compositionally biased region" description="Polar residues" evidence="8">
    <location>
        <begin position="554"/>
        <end position="582"/>
    </location>
</feature>
<comment type="caution">
    <text evidence="11">The sequence shown here is derived from an EMBL/GenBank/DDBJ whole genome shotgun (WGS) entry which is preliminary data.</text>
</comment>
<feature type="compositionally biased region" description="Basic and acidic residues" evidence="8">
    <location>
        <begin position="534"/>
        <end position="553"/>
    </location>
</feature>
<dbReference type="GO" id="GO:0005814">
    <property type="term" value="C:centriole"/>
    <property type="evidence" value="ECO:0007669"/>
    <property type="project" value="TreeGrafter"/>
</dbReference>
<evidence type="ECO:0000259" key="9">
    <source>
        <dbReference type="Pfam" id="PF16531"/>
    </source>
</evidence>
<dbReference type="Proteomes" id="UP000887013">
    <property type="component" value="Unassembled WGS sequence"/>
</dbReference>
<dbReference type="PANTHER" id="PTHR44281">
    <property type="entry name" value="SPINDLE ASSEMBLY ABNORMAL PROTEIN 6 HOMOLOG"/>
    <property type="match status" value="1"/>
</dbReference>
<dbReference type="Pfam" id="PF18594">
    <property type="entry name" value="Sas6_CC"/>
    <property type="match status" value="1"/>
</dbReference>
<keyword evidence="12" id="KW-1185">Reference proteome</keyword>
<evidence type="ECO:0000256" key="1">
    <source>
        <dbReference type="ARBA" id="ARBA00004300"/>
    </source>
</evidence>
<dbReference type="InterPro" id="IPR032396">
    <property type="entry name" value="SAS-6_N"/>
</dbReference>
<dbReference type="SUPFAM" id="SSF57997">
    <property type="entry name" value="Tropomyosin"/>
    <property type="match status" value="1"/>
</dbReference>
<dbReference type="AlphaFoldDB" id="A0A8X6IK70"/>
<dbReference type="InterPro" id="IPR041513">
    <property type="entry name" value="SAS6_CC"/>
</dbReference>
<dbReference type="CDD" id="cd10142">
    <property type="entry name" value="HD_SAS6_N"/>
    <property type="match status" value="1"/>
</dbReference>
<evidence type="ECO:0000259" key="10">
    <source>
        <dbReference type="Pfam" id="PF18594"/>
    </source>
</evidence>
<feature type="domain" description="SAS-6 coiled-coil" evidence="10">
    <location>
        <begin position="154"/>
        <end position="180"/>
    </location>
</feature>
<feature type="domain" description="Spindle assembly abnormal protein 6 N-terminal" evidence="9">
    <location>
        <begin position="11"/>
        <end position="149"/>
    </location>
</feature>
<sequence>MFHSNTEKEKLFSKSVSVSIKDGNINQCRNSKLNLTVEWQHIPNALHRQELLVTLTDNNDPFFLYHLQLSEEDFQLLKNSQGLLVDFSAFPQKFIDLIEICLVEGNKAQPKFLLVFNMSGKVGDFTSSSQLDVVETNPFKHLTHLSLKFVAATDSSIRQYLALCFKNLKEENHQLHNRLTQLDQDLKQQVTGSRNALEQKIQELEMVRKELSVEISMKESKFTRELQEEKEKFLYKLKDEETRLEREKKEKEDTYRKEIQQLEARVSCLGTLNKELQDKNYKHENIIRELRAQLITLEEETKRNKESLQSHKEKNSSLLNEIEEKRLRLVHQKKTIEELEKDITYKKQLIGKLEEKTEYYQKQEKVFEQELDEMKAKYQKNLKTCDQLEEDISKANEVINKLQREIQSGHERMKQKNLLLSKQELSVSEKDKIIQMLQKELKDSKLDLKRKNNEVKHLSDTVASFEEKTNHFEKELKARDSVIKYLNRQLTDRCILPQYVPPSNLISSPANQAGKVNFAGDGNILQTQLPPAADKPKILPARNDKCPSPHLEKNCSSPSQAPLDSAYVSSPSSIANDANPNAANFEFDSDAMSAAFGSGKVLKHSTAKKSISGKNKSTFRKK</sequence>